<feature type="non-terminal residue" evidence="2">
    <location>
        <position position="868"/>
    </location>
</feature>
<feature type="region of interest" description="Disordered" evidence="1">
    <location>
        <begin position="255"/>
        <end position="298"/>
    </location>
</feature>
<feature type="region of interest" description="Disordered" evidence="1">
    <location>
        <begin position="612"/>
        <end position="673"/>
    </location>
</feature>
<feature type="compositionally biased region" description="Low complexity" evidence="1">
    <location>
        <begin position="660"/>
        <end position="673"/>
    </location>
</feature>
<organism evidence="2 3">
    <name type="scientific">Volvox reticuliferus</name>
    <dbReference type="NCBI Taxonomy" id="1737510"/>
    <lineage>
        <taxon>Eukaryota</taxon>
        <taxon>Viridiplantae</taxon>
        <taxon>Chlorophyta</taxon>
        <taxon>core chlorophytes</taxon>
        <taxon>Chlorophyceae</taxon>
        <taxon>CS clade</taxon>
        <taxon>Chlamydomonadales</taxon>
        <taxon>Volvocaceae</taxon>
        <taxon>Volvox</taxon>
    </lineage>
</organism>
<feature type="compositionally biased region" description="Polar residues" evidence="1">
    <location>
        <begin position="628"/>
        <end position="641"/>
    </location>
</feature>
<gene>
    <name evidence="2" type="ORF">Vretifemale_5510</name>
</gene>
<reference evidence="2" key="1">
    <citation type="journal article" date="2021" name="Proc. Natl. Acad. Sci. U.S.A.">
        <title>Three genomes in the algal genus Volvox reveal the fate of a haploid sex-determining region after a transition to homothallism.</title>
        <authorList>
            <person name="Yamamoto K."/>
            <person name="Hamaji T."/>
            <person name="Kawai-Toyooka H."/>
            <person name="Matsuzaki R."/>
            <person name="Takahashi F."/>
            <person name="Nishimura Y."/>
            <person name="Kawachi M."/>
            <person name="Noguchi H."/>
            <person name="Minakuchi Y."/>
            <person name="Umen J.G."/>
            <person name="Toyoda A."/>
            <person name="Nozaki H."/>
        </authorList>
    </citation>
    <scope>NUCLEOTIDE SEQUENCE</scope>
    <source>
        <strain evidence="2">NIES-3786</strain>
    </source>
</reference>
<evidence type="ECO:0000313" key="2">
    <source>
        <dbReference type="EMBL" id="GIL75782.1"/>
    </source>
</evidence>
<feature type="region of interest" description="Disordered" evidence="1">
    <location>
        <begin position="473"/>
        <end position="492"/>
    </location>
</feature>
<comment type="caution">
    <text evidence="2">The sequence shown here is derived from an EMBL/GenBank/DDBJ whole genome shotgun (WGS) entry which is preliminary data.</text>
</comment>
<feature type="compositionally biased region" description="Acidic residues" evidence="1">
    <location>
        <begin position="255"/>
        <end position="276"/>
    </location>
</feature>
<feature type="non-terminal residue" evidence="2">
    <location>
        <position position="1"/>
    </location>
</feature>
<dbReference type="Proteomes" id="UP000747110">
    <property type="component" value="Unassembled WGS sequence"/>
</dbReference>
<evidence type="ECO:0000313" key="3">
    <source>
        <dbReference type="Proteomes" id="UP000747110"/>
    </source>
</evidence>
<keyword evidence="3" id="KW-1185">Reference proteome</keyword>
<feature type="region of interest" description="Disordered" evidence="1">
    <location>
        <begin position="391"/>
        <end position="435"/>
    </location>
</feature>
<feature type="compositionally biased region" description="Polar residues" evidence="1">
    <location>
        <begin position="812"/>
        <end position="822"/>
    </location>
</feature>
<proteinExistence type="predicted"/>
<sequence>LTPCRIPVPTNALVGTSLAAPRHHACAAADALDQRFSSAPAIRSPSPAMAISSQSTLMRVSSSPSPANMLPGSDSESRLELPALLVEHVGTDCAAAATVPGLYDRLQRDCSILSGVAAIITLFDLHGRVLHQNALSVDYMGYHRPPPQWRNGAAAATATANDAHRRCHGRASTLERLFEFDPTKLPEMLSDVMDGRPWTGIVRVPAFLWDELDELDEQLPQHHWTERQRRQQGPPLDGEVDGDTAAVSSLAMGYEMDEQQGEEEEGVGEERIEVEDSSAGQGGGNSNPRSSSLPLPLPLPHGVEQLCFEAEAGVGGMNAIASTSTGARRPVQIIRGGSSGSGKARLARVGYGNFTFGDPQSLARLMVVGSEMESYGSAASAAATPAAAVGARGSRSGADGGLPNDEPCSSDNGQPERNPVQGPLAGPLTSSINGRRVRQLRSRFGSGGTQLYGSSSVVDSASGPEISVIAAVSHGGDDAPPSDGQQTVPSLSPSVTSVTAAATTAVAADVDEVIAVSRSAASATAGMLPTRRSHQAHGLAAGLRSRVTTRISFNGGPFPSLYGSVDRTCGGRRVPGRSPSGNVVLDLQAINTSSWSLVGAWPNMVSPARRRASVTSGAPLPPPAPPLTQQRHLSGQLTRLSQPLPITPSSARGSAGWLTQPHNPNQQQQQQPPALRLSEQLLELAELQPVRAASISAGGRRRSTASGSTPLPRVVFFAAASVQRVSARQQKKQQRPTRSPQGPRGGESTAAFGTFTKSASMPQPGLRPRLPVLSRGKDPNQATQPLCGRRLGKTSSPFSNASCTPAAVTPLNSTVPTTSNESVGRGHEGGGDVAASSVGVGVGVGVGGDGSGAGSSSERAGGSGANVG</sequence>
<feature type="region of interest" description="Disordered" evidence="1">
    <location>
        <begin position="812"/>
        <end position="868"/>
    </location>
</feature>
<evidence type="ECO:0000256" key="1">
    <source>
        <dbReference type="SAM" id="MobiDB-lite"/>
    </source>
</evidence>
<accession>A0A8J4C818</accession>
<dbReference type="AlphaFoldDB" id="A0A8J4C818"/>
<feature type="compositionally biased region" description="Gly residues" evidence="1">
    <location>
        <begin position="840"/>
        <end position="853"/>
    </location>
</feature>
<name>A0A8J4C818_9CHLO</name>
<protein>
    <submittedName>
        <fullName evidence="2">Uncharacterized protein</fullName>
    </submittedName>
</protein>
<dbReference type="EMBL" id="BNCP01000008">
    <property type="protein sequence ID" value="GIL75782.1"/>
    <property type="molecule type" value="Genomic_DNA"/>
</dbReference>
<feature type="region of interest" description="Disordered" evidence="1">
    <location>
        <begin position="223"/>
        <end position="242"/>
    </location>
</feature>
<feature type="region of interest" description="Disordered" evidence="1">
    <location>
        <begin position="725"/>
        <end position="799"/>
    </location>
</feature>